<dbReference type="InterPro" id="IPR051401">
    <property type="entry name" value="GtrA_CellWall_Glycosyl"/>
</dbReference>
<dbReference type="GO" id="GO:0005886">
    <property type="term" value="C:plasma membrane"/>
    <property type="evidence" value="ECO:0007669"/>
    <property type="project" value="TreeGrafter"/>
</dbReference>
<comment type="caution">
    <text evidence="8">The sequence shown here is derived from an EMBL/GenBank/DDBJ whole genome shotgun (WGS) entry which is preliminary data.</text>
</comment>
<dbReference type="Proteomes" id="UP000287224">
    <property type="component" value="Unassembled WGS sequence"/>
</dbReference>
<evidence type="ECO:0000256" key="4">
    <source>
        <dbReference type="ARBA" id="ARBA00022989"/>
    </source>
</evidence>
<evidence type="ECO:0000313" key="9">
    <source>
        <dbReference type="Proteomes" id="UP000287224"/>
    </source>
</evidence>
<comment type="similarity">
    <text evidence="2">Belongs to the GtrA family.</text>
</comment>
<dbReference type="PANTHER" id="PTHR38459:SF1">
    <property type="entry name" value="PROPHAGE BACTOPRENOL-LINKED GLUCOSE TRANSLOCASE HOMOLOG"/>
    <property type="match status" value="1"/>
</dbReference>
<feature type="transmembrane region" description="Helical" evidence="6">
    <location>
        <begin position="95"/>
        <end position="114"/>
    </location>
</feature>
<dbReference type="Pfam" id="PF04138">
    <property type="entry name" value="GtrA_DPMS_TM"/>
    <property type="match status" value="1"/>
</dbReference>
<feature type="transmembrane region" description="Helical" evidence="6">
    <location>
        <begin position="120"/>
        <end position="137"/>
    </location>
</feature>
<dbReference type="InterPro" id="IPR007267">
    <property type="entry name" value="GtrA_DPMS_TM"/>
</dbReference>
<reference evidence="9" key="1">
    <citation type="submission" date="2018-12" db="EMBL/GenBank/DDBJ databases">
        <title>Tengunoibacter tsumagoiensis gen. nov., sp. nov., Dictyobacter kobayashii sp. nov., D. alpinus sp. nov., and D. joshuensis sp. nov. and description of Dictyobacteraceae fam. nov. within the order Ktedonobacterales isolated from Tengu-no-mugimeshi.</title>
        <authorList>
            <person name="Wang C.M."/>
            <person name="Zheng Y."/>
            <person name="Sakai Y."/>
            <person name="Toyoda A."/>
            <person name="Minakuchi Y."/>
            <person name="Abe K."/>
            <person name="Yokota A."/>
            <person name="Yabe S."/>
        </authorList>
    </citation>
    <scope>NUCLEOTIDE SEQUENCE [LARGE SCALE GENOMIC DNA]</scope>
    <source>
        <strain evidence="9">S-27</strain>
    </source>
</reference>
<name>A0A401ZM45_9CHLR</name>
<dbReference type="RefSeq" id="WP_126600053.1">
    <property type="nucleotide sequence ID" value="NZ_BIFQ01000002.1"/>
</dbReference>
<dbReference type="OrthoDB" id="163111at2"/>
<evidence type="ECO:0000259" key="7">
    <source>
        <dbReference type="Pfam" id="PF04138"/>
    </source>
</evidence>
<dbReference type="GO" id="GO:0000271">
    <property type="term" value="P:polysaccharide biosynthetic process"/>
    <property type="evidence" value="ECO:0007669"/>
    <property type="project" value="InterPro"/>
</dbReference>
<keyword evidence="3 6" id="KW-0812">Transmembrane</keyword>
<dbReference type="EMBL" id="BIFQ01000002">
    <property type="protein sequence ID" value="GCE07902.1"/>
    <property type="molecule type" value="Genomic_DNA"/>
</dbReference>
<comment type="subcellular location">
    <subcellularLocation>
        <location evidence="1">Membrane</location>
        <topology evidence="1">Multi-pass membrane protein</topology>
    </subcellularLocation>
</comment>
<evidence type="ECO:0000256" key="1">
    <source>
        <dbReference type="ARBA" id="ARBA00004141"/>
    </source>
</evidence>
<sequence>MIALIKRLLKIRIVRYALVGGVGILINEGALFCFMHLLALGLSTKSIFLYPASWFCAFEISNLTNFTLNQFFTYSEQVKDIHGWEWVRRAFKGQLASISAMLISLAVSWALYFTLHIDPYIASFIGMVAQFFYNFFISNKLVFRAIEQKSVEPVEDAILAINEIE</sequence>
<keyword evidence="9" id="KW-1185">Reference proteome</keyword>
<feature type="domain" description="GtrA/DPMS transmembrane" evidence="7">
    <location>
        <begin position="15"/>
        <end position="143"/>
    </location>
</feature>
<dbReference type="PANTHER" id="PTHR38459">
    <property type="entry name" value="PROPHAGE BACTOPRENOL-LINKED GLUCOSE TRANSLOCASE HOMOLOG"/>
    <property type="match status" value="1"/>
</dbReference>
<keyword evidence="5 6" id="KW-0472">Membrane</keyword>
<evidence type="ECO:0000256" key="3">
    <source>
        <dbReference type="ARBA" id="ARBA00022692"/>
    </source>
</evidence>
<dbReference type="AlphaFoldDB" id="A0A401ZM45"/>
<protein>
    <recommendedName>
        <fullName evidence="7">GtrA/DPMS transmembrane domain-containing protein</fullName>
    </recommendedName>
</protein>
<feature type="transmembrane region" description="Helical" evidence="6">
    <location>
        <begin position="52"/>
        <end position="74"/>
    </location>
</feature>
<feature type="transmembrane region" description="Helical" evidence="6">
    <location>
        <begin position="16"/>
        <end position="40"/>
    </location>
</feature>
<evidence type="ECO:0000256" key="2">
    <source>
        <dbReference type="ARBA" id="ARBA00009399"/>
    </source>
</evidence>
<evidence type="ECO:0000256" key="6">
    <source>
        <dbReference type="SAM" id="Phobius"/>
    </source>
</evidence>
<evidence type="ECO:0000256" key="5">
    <source>
        <dbReference type="ARBA" id="ARBA00023136"/>
    </source>
</evidence>
<proteinExistence type="inferred from homology"/>
<gene>
    <name evidence="8" type="ORF">KDAU_52310</name>
</gene>
<accession>A0A401ZM45</accession>
<organism evidence="8 9">
    <name type="scientific">Dictyobacter aurantiacus</name>
    <dbReference type="NCBI Taxonomy" id="1936993"/>
    <lineage>
        <taxon>Bacteria</taxon>
        <taxon>Bacillati</taxon>
        <taxon>Chloroflexota</taxon>
        <taxon>Ktedonobacteria</taxon>
        <taxon>Ktedonobacterales</taxon>
        <taxon>Dictyobacteraceae</taxon>
        <taxon>Dictyobacter</taxon>
    </lineage>
</organism>
<keyword evidence="4 6" id="KW-1133">Transmembrane helix</keyword>
<evidence type="ECO:0000313" key="8">
    <source>
        <dbReference type="EMBL" id="GCE07902.1"/>
    </source>
</evidence>